<evidence type="ECO:0000313" key="2">
    <source>
        <dbReference type="EMBL" id="SFA58467.1"/>
    </source>
</evidence>
<keyword evidence="3" id="KW-1185">Reference proteome</keyword>
<evidence type="ECO:0000313" key="3">
    <source>
        <dbReference type="Proteomes" id="UP000198836"/>
    </source>
</evidence>
<gene>
    <name evidence="2" type="ORF">SAMN04488511_11962</name>
</gene>
<sequence>MSGLVEIPETVNKLIDFLDQKANEGNQWVVYDTDNPIGSPYELDCFFEEIDALDYAKEYQQIFNWHEAVPIANLLYGLKQLQRDWLLHPNENGNSHSDLLFKTNHIMNLNNLEDLKKEMKKLGFGDAHIAKMEEHMRKDEPFFKLHDTVKATRGQVDITLQFKQSGQSDYYYLNRLEAVHNLAKPLEESQKYMIITHTPEGQDNGVKKMENLNEAVSYFKKQSGNVELAVGKSAASKTMLANMENGKINYVARDFERTFKSPPMPQTFWLNHGEGFGREHAANLVQGRSVYRDDLLNRDGVPYNAWVQLDTDKARDRNDNLTMRHFTDAYGYDVKAQLNNYRIKEMEDPKTAQKLENALLNGHRPLITVFKDGQENKMFLETAVRYGKLNFYREDGKPEKREQFLKETGLEVSNSFSKKMEQGKQKDVAQGQGMTM</sequence>
<reference evidence="3" key="1">
    <citation type="submission" date="2016-10" db="EMBL/GenBank/DDBJ databases">
        <authorList>
            <person name="Varghese N."/>
            <person name="Submissions S."/>
        </authorList>
    </citation>
    <scope>NUCLEOTIDE SEQUENCE [LARGE SCALE GENOMIC DNA]</scope>
    <source>
        <strain evidence="3">DSM 18130</strain>
    </source>
</reference>
<dbReference type="RefSeq" id="WP_090987102.1">
    <property type="nucleotide sequence ID" value="NZ_FOJM01000019.1"/>
</dbReference>
<evidence type="ECO:0000256" key="1">
    <source>
        <dbReference type="SAM" id="MobiDB-lite"/>
    </source>
</evidence>
<dbReference type="AlphaFoldDB" id="A0A1I0U3P1"/>
<name>A0A1I0U3P1_9SPHI</name>
<dbReference type="EMBL" id="FOJM01000019">
    <property type="protein sequence ID" value="SFA58467.1"/>
    <property type="molecule type" value="Genomic_DNA"/>
</dbReference>
<feature type="compositionally biased region" description="Basic and acidic residues" evidence="1">
    <location>
        <begin position="418"/>
        <end position="427"/>
    </location>
</feature>
<accession>A0A1I0U3P1</accession>
<organism evidence="2 3">
    <name type="scientific">Pedobacter suwonensis</name>
    <dbReference type="NCBI Taxonomy" id="332999"/>
    <lineage>
        <taxon>Bacteria</taxon>
        <taxon>Pseudomonadati</taxon>
        <taxon>Bacteroidota</taxon>
        <taxon>Sphingobacteriia</taxon>
        <taxon>Sphingobacteriales</taxon>
        <taxon>Sphingobacteriaceae</taxon>
        <taxon>Pedobacter</taxon>
    </lineage>
</organism>
<proteinExistence type="predicted"/>
<feature type="region of interest" description="Disordered" evidence="1">
    <location>
        <begin position="416"/>
        <end position="436"/>
    </location>
</feature>
<dbReference type="STRING" id="332999.SAMN04488511_11962"/>
<protein>
    <submittedName>
        <fullName evidence="2">Uncharacterized protein</fullName>
    </submittedName>
</protein>
<dbReference type="OrthoDB" id="744378at2"/>
<dbReference type="Proteomes" id="UP000198836">
    <property type="component" value="Unassembled WGS sequence"/>
</dbReference>